<organism evidence="1">
    <name type="scientific">Anguilla anguilla</name>
    <name type="common">European freshwater eel</name>
    <name type="synonym">Muraena anguilla</name>
    <dbReference type="NCBI Taxonomy" id="7936"/>
    <lineage>
        <taxon>Eukaryota</taxon>
        <taxon>Metazoa</taxon>
        <taxon>Chordata</taxon>
        <taxon>Craniata</taxon>
        <taxon>Vertebrata</taxon>
        <taxon>Euteleostomi</taxon>
        <taxon>Actinopterygii</taxon>
        <taxon>Neopterygii</taxon>
        <taxon>Teleostei</taxon>
        <taxon>Anguilliformes</taxon>
        <taxon>Anguillidae</taxon>
        <taxon>Anguilla</taxon>
    </lineage>
</organism>
<dbReference type="AlphaFoldDB" id="A0A0E9VMG7"/>
<accession>A0A0E9VMG7</accession>
<name>A0A0E9VMG7_ANGAN</name>
<dbReference type="EMBL" id="GBXM01029340">
    <property type="protein sequence ID" value="JAH79237.1"/>
    <property type="molecule type" value="Transcribed_RNA"/>
</dbReference>
<sequence length="34" mass="3784">MKENQTKDNYDDTSPSGGEHKMLLAFLTLMAAIL</sequence>
<evidence type="ECO:0000313" key="1">
    <source>
        <dbReference type="EMBL" id="JAH79237.1"/>
    </source>
</evidence>
<reference evidence="1" key="2">
    <citation type="journal article" date="2015" name="Fish Shellfish Immunol.">
        <title>Early steps in the European eel (Anguilla anguilla)-Vibrio vulnificus interaction in the gills: Role of the RtxA13 toxin.</title>
        <authorList>
            <person name="Callol A."/>
            <person name="Pajuelo D."/>
            <person name="Ebbesson L."/>
            <person name="Teles M."/>
            <person name="MacKenzie S."/>
            <person name="Amaro C."/>
        </authorList>
    </citation>
    <scope>NUCLEOTIDE SEQUENCE</scope>
</reference>
<reference evidence="1" key="1">
    <citation type="submission" date="2014-11" db="EMBL/GenBank/DDBJ databases">
        <authorList>
            <person name="Amaro Gonzalez C."/>
        </authorList>
    </citation>
    <scope>NUCLEOTIDE SEQUENCE</scope>
</reference>
<protein>
    <submittedName>
        <fullName evidence="1">Uncharacterized protein</fullName>
    </submittedName>
</protein>
<proteinExistence type="predicted"/>